<evidence type="ECO:0000313" key="3">
    <source>
        <dbReference type="Proteomes" id="UP000285839"/>
    </source>
</evidence>
<sequence length="113" mass="12878">MTENCNECSIAWIRGGEYAEVSAHNGSKMKGRVLKLAEQHPEDVKILVTNKDGSIFAHVPVKYVKLRAPRELTEEQRAELIERGKNMSRNKSVDYEETSGFDSDDEDEEMFDV</sequence>
<dbReference type="AlphaFoldDB" id="A0A412EL75"/>
<accession>A0A412EL75</accession>
<dbReference type="Proteomes" id="UP000285839">
    <property type="component" value="Unassembled WGS sequence"/>
</dbReference>
<reference evidence="2 3" key="1">
    <citation type="submission" date="2018-08" db="EMBL/GenBank/DDBJ databases">
        <title>A genome reference for cultivated species of the human gut microbiota.</title>
        <authorList>
            <person name="Zou Y."/>
            <person name="Xue W."/>
            <person name="Luo G."/>
        </authorList>
    </citation>
    <scope>NUCLEOTIDE SEQUENCE [LARGE SCALE GENOMIC DNA]</scope>
    <source>
        <strain evidence="2 3">AF25-21</strain>
    </source>
</reference>
<evidence type="ECO:0000313" key="2">
    <source>
        <dbReference type="EMBL" id="RGR44431.1"/>
    </source>
</evidence>
<feature type="region of interest" description="Disordered" evidence="1">
    <location>
        <begin position="82"/>
        <end position="113"/>
    </location>
</feature>
<proteinExistence type="predicted"/>
<organism evidence="2 3">
    <name type="scientific">Blautia obeum</name>
    <dbReference type="NCBI Taxonomy" id="40520"/>
    <lineage>
        <taxon>Bacteria</taxon>
        <taxon>Bacillati</taxon>
        <taxon>Bacillota</taxon>
        <taxon>Clostridia</taxon>
        <taxon>Lachnospirales</taxon>
        <taxon>Lachnospiraceae</taxon>
        <taxon>Blautia</taxon>
    </lineage>
</organism>
<dbReference type="EMBL" id="QRUH01000029">
    <property type="protein sequence ID" value="RGR44431.1"/>
    <property type="molecule type" value="Genomic_DNA"/>
</dbReference>
<dbReference type="RefSeq" id="WP_118031783.1">
    <property type="nucleotide sequence ID" value="NZ_QRUH01000029.1"/>
</dbReference>
<feature type="compositionally biased region" description="Acidic residues" evidence="1">
    <location>
        <begin position="95"/>
        <end position="113"/>
    </location>
</feature>
<protein>
    <submittedName>
        <fullName evidence="2">Uncharacterized protein</fullName>
    </submittedName>
</protein>
<evidence type="ECO:0000256" key="1">
    <source>
        <dbReference type="SAM" id="MobiDB-lite"/>
    </source>
</evidence>
<comment type="caution">
    <text evidence="2">The sequence shown here is derived from an EMBL/GenBank/DDBJ whole genome shotgun (WGS) entry which is preliminary data.</text>
</comment>
<name>A0A412EL75_9FIRM</name>
<gene>
    <name evidence="2" type="ORF">DWY46_18860</name>
</gene>